<name>A0A8S4RGH5_9NEOP</name>
<dbReference type="Gene3D" id="3.40.50.410">
    <property type="entry name" value="von Willebrand factor, type A domain"/>
    <property type="match status" value="1"/>
</dbReference>
<dbReference type="Gene3D" id="2.60.40.10">
    <property type="entry name" value="Immunoglobulins"/>
    <property type="match status" value="4"/>
</dbReference>
<dbReference type="InterPro" id="IPR056861">
    <property type="entry name" value="HMCN1-like_VWA"/>
</dbReference>
<dbReference type="GO" id="GO:0032991">
    <property type="term" value="C:protein-containing complex"/>
    <property type="evidence" value="ECO:0007669"/>
    <property type="project" value="UniProtKB-ARBA"/>
</dbReference>
<protein>
    <submittedName>
        <fullName evidence="6">Jg9863 protein</fullName>
    </submittedName>
</protein>
<dbReference type="Pfam" id="PF07679">
    <property type="entry name" value="I-set"/>
    <property type="match status" value="2"/>
</dbReference>
<dbReference type="GO" id="GO:0070593">
    <property type="term" value="P:dendrite self-avoidance"/>
    <property type="evidence" value="ECO:0007669"/>
    <property type="project" value="TreeGrafter"/>
</dbReference>
<comment type="caution">
    <text evidence="6">The sequence shown here is derived from an EMBL/GenBank/DDBJ whole genome shotgun (WGS) entry which is preliminary data.</text>
</comment>
<dbReference type="SMART" id="SM00408">
    <property type="entry name" value="IGc2"/>
    <property type="match status" value="4"/>
</dbReference>
<dbReference type="CDD" id="cd00198">
    <property type="entry name" value="vWFA"/>
    <property type="match status" value="1"/>
</dbReference>
<dbReference type="GO" id="GO:0007411">
    <property type="term" value="P:axon guidance"/>
    <property type="evidence" value="ECO:0007669"/>
    <property type="project" value="TreeGrafter"/>
</dbReference>
<evidence type="ECO:0000256" key="3">
    <source>
        <dbReference type="ARBA" id="ARBA00022729"/>
    </source>
</evidence>
<sequence>MFSKVCAVQQSALGQLGGLRFNPFSLWETVEVSPYQQYHCKIALRLSTYQSFAKVRSEIDAMLAQYIILFLSLRTVFTEKSFTIVVDTTNSMREEVQILKNNIQSVVDAARNRNFENYILLPFGDDDVGPPLIKSDPEELLNLIDLIEVSGGHDCPEDSLAAIEKALQISKPKSYIYVFTDAQAKSQIRLETIQKLCRTRGSQVVIFQSGKCVPQGLNQYNTVNIYYAVANSCGGSVFEFDLGNFRHAFNYMREITSVEWSAVNSHIEFSGSKRFTFTMDVYTKDFIVAVSGNYPRISIRNSFGDSPQIEKILETQAFLVIRVKNAGIGEINTDVSCQGAAVTTFYERKEVTFQVGFSPLRPKSLRETSSRPLSDVDGYMLISLPEELSAELLTVQLQMINNMGTKMLQYYALDGRKNLYVAELFIATHESFKVFILCRDEVTQQEIPGYSAVLKPQEFEFGRNGKHITQTAPRLHLLEPQSVLINYGTSYTGACKIDSNTKPDIWWDNDAGETLPSRSALLQYPSTYISYVSIQSATYNQTMICKCKNQDGEDAVEFNVYVNRTITFEVVKYPVDTTIEFGKEGKLFCEANTYPEADIKWYHNDTLIEESENVLIVNDEHALIIKKMAIDDTGDYSCEVANSIKSESFSAKVYITGLEPPQINLETTEIILKPGDFTQEDCVVIKGIPEPEVTWKYKPELDNSDYGSFPDGVIVDGKSLKIPAAEISHRGFYVCEAVNLIGIDSQDIKVKVQYAPKISNDEEIKTVKEGELVELPCDVDAVPKADVHWDMYQDDVIIAFNGRHHTDDRNTHRFTAHYNDSGMYHCIAENEMGRAIRTVTLNVLVAPYIEHQHWENKTMRAGNTLVLPCEVTFGNPVPSTKWEFISPKFETTVLLRSHSMGNLELVLANITRRQEGTYQCVAENEVAPDVMKLYVKVL</sequence>
<dbReference type="SMART" id="SM00409">
    <property type="entry name" value="IG"/>
    <property type="match status" value="4"/>
</dbReference>
<dbReference type="GO" id="GO:0030424">
    <property type="term" value="C:axon"/>
    <property type="evidence" value="ECO:0007669"/>
    <property type="project" value="TreeGrafter"/>
</dbReference>
<feature type="domain" description="Ig-like" evidence="5">
    <location>
        <begin position="756"/>
        <end position="842"/>
    </location>
</feature>
<dbReference type="InterPro" id="IPR013783">
    <property type="entry name" value="Ig-like_fold"/>
</dbReference>
<feature type="domain" description="Ig-like" evidence="5">
    <location>
        <begin position="847"/>
        <end position="931"/>
    </location>
</feature>
<dbReference type="PROSITE" id="PS50835">
    <property type="entry name" value="IG_LIKE"/>
    <property type="match status" value="5"/>
</dbReference>
<dbReference type="Proteomes" id="UP000838756">
    <property type="component" value="Unassembled WGS sequence"/>
</dbReference>
<dbReference type="SUPFAM" id="SSF53300">
    <property type="entry name" value="vWA-like"/>
    <property type="match status" value="1"/>
</dbReference>
<dbReference type="GO" id="GO:0098632">
    <property type="term" value="F:cell-cell adhesion mediator activity"/>
    <property type="evidence" value="ECO:0007669"/>
    <property type="project" value="TreeGrafter"/>
</dbReference>
<accession>A0A8S4RGH5</accession>
<dbReference type="InterPro" id="IPR036179">
    <property type="entry name" value="Ig-like_dom_sf"/>
</dbReference>
<dbReference type="Pfam" id="PF25106">
    <property type="entry name" value="VWA_4"/>
    <property type="match status" value="1"/>
</dbReference>
<gene>
    <name evidence="6" type="primary">jg9863</name>
    <name evidence="6" type="ORF">PAEG_LOCUS13399</name>
</gene>
<keyword evidence="4" id="KW-0393">Immunoglobulin domain</keyword>
<keyword evidence="7" id="KW-1185">Reference proteome</keyword>
<feature type="domain" description="Ig-like" evidence="5">
    <location>
        <begin position="568"/>
        <end position="650"/>
    </location>
</feature>
<dbReference type="InterPro" id="IPR003598">
    <property type="entry name" value="Ig_sub2"/>
</dbReference>
<evidence type="ECO:0000256" key="1">
    <source>
        <dbReference type="ARBA" id="ARBA00004613"/>
    </source>
</evidence>
<evidence type="ECO:0000259" key="5">
    <source>
        <dbReference type="PROSITE" id="PS50835"/>
    </source>
</evidence>
<dbReference type="InterPro" id="IPR003599">
    <property type="entry name" value="Ig_sub"/>
</dbReference>
<feature type="domain" description="Ig-like" evidence="5">
    <location>
        <begin position="473"/>
        <end position="563"/>
    </location>
</feature>
<keyword evidence="2" id="KW-0964">Secreted</keyword>
<dbReference type="PANTHER" id="PTHR10075">
    <property type="entry name" value="BASIGIN RELATED"/>
    <property type="match status" value="1"/>
</dbReference>
<feature type="domain" description="Ig-like" evidence="5">
    <location>
        <begin position="661"/>
        <end position="753"/>
    </location>
</feature>
<dbReference type="SUPFAM" id="SSF48726">
    <property type="entry name" value="Immunoglobulin"/>
    <property type="match status" value="4"/>
</dbReference>
<dbReference type="InterPro" id="IPR013098">
    <property type="entry name" value="Ig_I-set"/>
</dbReference>
<dbReference type="PANTHER" id="PTHR10075:SF101">
    <property type="entry name" value="ZWEI IG DOMAIN PROTEIN ZIG-3"/>
    <property type="match status" value="1"/>
</dbReference>
<dbReference type="AlphaFoldDB" id="A0A8S4RGH5"/>
<evidence type="ECO:0000313" key="7">
    <source>
        <dbReference type="Proteomes" id="UP000838756"/>
    </source>
</evidence>
<evidence type="ECO:0000313" key="6">
    <source>
        <dbReference type="EMBL" id="CAH2235858.1"/>
    </source>
</evidence>
<evidence type="ECO:0000256" key="4">
    <source>
        <dbReference type="ARBA" id="ARBA00023319"/>
    </source>
</evidence>
<evidence type="ECO:0000256" key="2">
    <source>
        <dbReference type="ARBA" id="ARBA00022525"/>
    </source>
</evidence>
<dbReference type="EMBL" id="CAKXAJ010025159">
    <property type="protein sequence ID" value="CAH2235858.1"/>
    <property type="molecule type" value="Genomic_DNA"/>
</dbReference>
<dbReference type="InterPro" id="IPR036465">
    <property type="entry name" value="vWFA_dom_sf"/>
</dbReference>
<reference evidence="6" key="1">
    <citation type="submission" date="2022-03" db="EMBL/GenBank/DDBJ databases">
        <authorList>
            <person name="Lindestad O."/>
        </authorList>
    </citation>
    <scope>NUCLEOTIDE SEQUENCE</scope>
</reference>
<dbReference type="Pfam" id="PF13927">
    <property type="entry name" value="Ig_3"/>
    <property type="match status" value="2"/>
</dbReference>
<dbReference type="OrthoDB" id="5985519at2759"/>
<comment type="subcellular location">
    <subcellularLocation>
        <location evidence="1">Secreted</location>
    </subcellularLocation>
</comment>
<dbReference type="InterPro" id="IPR007110">
    <property type="entry name" value="Ig-like_dom"/>
</dbReference>
<organism evidence="6 7">
    <name type="scientific">Pararge aegeria aegeria</name>
    <dbReference type="NCBI Taxonomy" id="348720"/>
    <lineage>
        <taxon>Eukaryota</taxon>
        <taxon>Metazoa</taxon>
        <taxon>Ecdysozoa</taxon>
        <taxon>Arthropoda</taxon>
        <taxon>Hexapoda</taxon>
        <taxon>Insecta</taxon>
        <taxon>Pterygota</taxon>
        <taxon>Neoptera</taxon>
        <taxon>Endopterygota</taxon>
        <taxon>Lepidoptera</taxon>
        <taxon>Glossata</taxon>
        <taxon>Ditrysia</taxon>
        <taxon>Papilionoidea</taxon>
        <taxon>Nymphalidae</taxon>
        <taxon>Satyrinae</taxon>
        <taxon>Satyrini</taxon>
        <taxon>Parargina</taxon>
        <taxon>Pararge</taxon>
    </lineage>
</organism>
<keyword evidence="3" id="KW-0732">Signal</keyword>
<proteinExistence type="predicted"/>
<dbReference type="GO" id="GO:0005886">
    <property type="term" value="C:plasma membrane"/>
    <property type="evidence" value="ECO:0007669"/>
    <property type="project" value="TreeGrafter"/>
</dbReference>
<dbReference type="GO" id="GO:0007156">
    <property type="term" value="P:homophilic cell adhesion via plasma membrane adhesion molecules"/>
    <property type="evidence" value="ECO:0007669"/>
    <property type="project" value="TreeGrafter"/>
</dbReference>